<feature type="active site" description="Proton donor/acceptor" evidence="7">
    <location>
        <position position="184"/>
    </location>
</feature>
<dbReference type="Pfam" id="PF01791">
    <property type="entry name" value="DeoC"/>
    <property type="match status" value="1"/>
</dbReference>
<dbReference type="GO" id="GO:0006018">
    <property type="term" value="P:2-deoxyribose 1-phosphate catabolic process"/>
    <property type="evidence" value="ECO:0007669"/>
    <property type="project" value="UniProtKB-UniRule"/>
</dbReference>
<accession>A0A9D1I9B5</accession>
<name>A0A9D1I9B5_9CLOT</name>
<dbReference type="GO" id="GO:0004139">
    <property type="term" value="F:deoxyribose-phosphate aldolase activity"/>
    <property type="evidence" value="ECO:0007669"/>
    <property type="project" value="UniProtKB-UniRule"/>
</dbReference>
<gene>
    <name evidence="7 8" type="primary">deoC</name>
    <name evidence="8" type="ORF">IAD50_08190</name>
</gene>
<dbReference type="Proteomes" id="UP000824089">
    <property type="component" value="Unassembled WGS sequence"/>
</dbReference>
<dbReference type="EC" id="4.1.2.4" evidence="7"/>
<reference evidence="8" key="2">
    <citation type="journal article" date="2021" name="PeerJ">
        <title>Extensive microbial diversity within the chicken gut microbiome revealed by metagenomics and culture.</title>
        <authorList>
            <person name="Gilroy R."/>
            <person name="Ravi A."/>
            <person name="Getino M."/>
            <person name="Pursley I."/>
            <person name="Horton D.L."/>
            <person name="Alikhan N.F."/>
            <person name="Baker D."/>
            <person name="Gharbi K."/>
            <person name="Hall N."/>
            <person name="Watson M."/>
            <person name="Adriaenssens E.M."/>
            <person name="Foster-Nyarko E."/>
            <person name="Jarju S."/>
            <person name="Secka A."/>
            <person name="Antonio M."/>
            <person name="Oren A."/>
            <person name="Chaudhuri R.R."/>
            <person name="La Ragione R."/>
            <person name="Hildebrand F."/>
            <person name="Pallen M.J."/>
        </authorList>
    </citation>
    <scope>NUCLEOTIDE SEQUENCE</scope>
    <source>
        <strain evidence="8">CHK195-4489</strain>
    </source>
</reference>
<dbReference type="AlphaFoldDB" id="A0A9D1I9B5"/>
<dbReference type="PIRSF" id="PIRSF001357">
    <property type="entry name" value="DeoC"/>
    <property type="match status" value="1"/>
</dbReference>
<comment type="function">
    <text evidence="6 7">Catalyzes a reversible aldol reaction between acetaldehyde and D-glyceraldehyde 3-phosphate to generate 2-deoxy-D-ribose 5-phosphate.</text>
</comment>
<dbReference type="SUPFAM" id="SSF51569">
    <property type="entry name" value="Aldolase"/>
    <property type="match status" value="1"/>
</dbReference>
<dbReference type="GO" id="GO:0016052">
    <property type="term" value="P:carbohydrate catabolic process"/>
    <property type="evidence" value="ECO:0007669"/>
    <property type="project" value="TreeGrafter"/>
</dbReference>
<evidence type="ECO:0000256" key="2">
    <source>
        <dbReference type="ARBA" id="ARBA00022490"/>
    </source>
</evidence>
<proteinExistence type="inferred from homology"/>
<evidence type="ECO:0000313" key="9">
    <source>
        <dbReference type="Proteomes" id="UP000824089"/>
    </source>
</evidence>
<comment type="subcellular location">
    <subcellularLocation>
        <location evidence="7">Cytoplasm</location>
    </subcellularLocation>
</comment>
<dbReference type="NCBIfam" id="TIGR00126">
    <property type="entry name" value="deoC"/>
    <property type="match status" value="1"/>
</dbReference>
<comment type="catalytic activity">
    <reaction evidence="5 7">
        <text>2-deoxy-D-ribose 5-phosphate = D-glyceraldehyde 3-phosphate + acetaldehyde</text>
        <dbReference type="Rhea" id="RHEA:12821"/>
        <dbReference type="ChEBI" id="CHEBI:15343"/>
        <dbReference type="ChEBI" id="CHEBI:59776"/>
        <dbReference type="ChEBI" id="CHEBI:62877"/>
        <dbReference type="EC" id="4.1.2.4"/>
    </reaction>
</comment>
<dbReference type="Gene3D" id="3.20.20.70">
    <property type="entry name" value="Aldolase class I"/>
    <property type="match status" value="1"/>
</dbReference>
<keyword evidence="3 7" id="KW-0456">Lyase</keyword>
<evidence type="ECO:0000313" key="8">
    <source>
        <dbReference type="EMBL" id="HIU30257.1"/>
    </source>
</evidence>
<dbReference type="SMART" id="SM01133">
    <property type="entry name" value="DeoC"/>
    <property type="match status" value="1"/>
</dbReference>
<evidence type="ECO:0000256" key="1">
    <source>
        <dbReference type="ARBA" id="ARBA00010936"/>
    </source>
</evidence>
<protein>
    <recommendedName>
        <fullName evidence="7">Deoxyribose-phosphate aldolase</fullName>
        <shortName evidence="7">DERA</shortName>
        <ecNumber evidence="7">4.1.2.4</ecNumber>
    </recommendedName>
    <alternativeName>
        <fullName evidence="7">2-deoxy-D-ribose 5-phosphate aldolase</fullName>
    </alternativeName>
    <alternativeName>
        <fullName evidence="7">Phosphodeoxyriboaldolase</fullName>
        <shortName evidence="7">Deoxyriboaldolase</shortName>
    </alternativeName>
</protein>
<dbReference type="InterPro" id="IPR002915">
    <property type="entry name" value="DeoC/FbaB/LacD_aldolase"/>
</dbReference>
<dbReference type="GO" id="GO:0005737">
    <property type="term" value="C:cytoplasm"/>
    <property type="evidence" value="ECO:0007669"/>
    <property type="project" value="UniProtKB-SubCell"/>
</dbReference>
<dbReference type="InterPro" id="IPR011343">
    <property type="entry name" value="DeoC"/>
</dbReference>
<evidence type="ECO:0000256" key="6">
    <source>
        <dbReference type="ARBA" id="ARBA00056337"/>
    </source>
</evidence>
<organism evidence="8 9">
    <name type="scientific">Candidatus Egerieisoma faecipullorum</name>
    <dbReference type="NCBI Taxonomy" id="2840963"/>
    <lineage>
        <taxon>Bacteria</taxon>
        <taxon>Bacillati</taxon>
        <taxon>Bacillota</taxon>
        <taxon>Clostridia</taxon>
        <taxon>Eubacteriales</taxon>
        <taxon>Clostridiaceae</taxon>
        <taxon>Clostridiaceae incertae sedis</taxon>
        <taxon>Candidatus Egerieisoma</taxon>
    </lineage>
</organism>
<dbReference type="PANTHER" id="PTHR10889:SF1">
    <property type="entry name" value="DEOXYRIBOSE-PHOSPHATE ALDOLASE"/>
    <property type="match status" value="1"/>
</dbReference>
<dbReference type="EMBL" id="DVMM01000181">
    <property type="protein sequence ID" value="HIU30257.1"/>
    <property type="molecule type" value="Genomic_DNA"/>
</dbReference>
<evidence type="ECO:0000256" key="5">
    <source>
        <dbReference type="ARBA" id="ARBA00048791"/>
    </source>
</evidence>
<evidence type="ECO:0000256" key="4">
    <source>
        <dbReference type="ARBA" id="ARBA00023270"/>
    </source>
</evidence>
<keyword evidence="2 7" id="KW-0963">Cytoplasm</keyword>
<dbReference type="CDD" id="cd00959">
    <property type="entry name" value="DeoC"/>
    <property type="match status" value="1"/>
</dbReference>
<dbReference type="GO" id="GO:0009264">
    <property type="term" value="P:deoxyribonucleotide catabolic process"/>
    <property type="evidence" value="ECO:0007669"/>
    <property type="project" value="UniProtKB-UniRule"/>
</dbReference>
<dbReference type="PANTHER" id="PTHR10889">
    <property type="entry name" value="DEOXYRIBOSE-PHOSPHATE ALDOLASE"/>
    <property type="match status" value="1"/>
</dbReference>
<reference evidence="8" key="1">
    <citation type="submission" date="2020-10" db="EMBL/GenBank/DDBJ databases">
        <authorList>
            <person name="Gilroy R."/>
        </authorList>
    </citation>
    <scope>NUCLEOTIDE SEQUENCE</scope>
    <source>
        <strain evidence="8">CHK195-4489</strain>
    </source>
</reference>
<feature type="active site" description="Schiff-base intermediate with acetaldehyde" evidence="7">
    <location>
        <position position="153"/>
    </location>
</feature>
<comment type="caution">
    <text evidence="8">The sequence shown here is derived from an EMBL/GenBank/DDBJ whole genome shotgun (WGS) entry which is preliminary data.</text>
</comment>
<evidence type="ECO:0000256" key="7">
    <source>
        <dbReference type="HAMAP-Rule" id="MF_00114"/>
    </source>
</evidence>
<dbReference type="HAMAP" id="MF_00114">
    <property type="entry name" value="DeoC_type1"/>
    <property type="match status" value="1"/>
</dbReference>
<sequence length="224" mass="24250">MDRQLSKYIDHTNLKPMAQKMDIEKLCTEAARWQFASVCVNPYNVPLAKALLKGTDVNVCTVIGFPLGANTTKIKVMEAREAYENGCDEFDMVINIGALKDGLYDYVRDEIKAVVEAVDGRTVKVIIETGLLTEYEKSMATKLACDAGAQFVKTCTGVSPGKATVEDVKLMLENIPEYEDVQVKASSGIRTYEDAIALIEAGAERLGTSSGIAIIEGAEIVGGL</sequence>
<dbReference type="FunFam" id="3.20.20.70:FF:000044">
    <property type="entry name" value="Deoxyribose-phosphate aldolase"/>
    <property type="match status" value="1"/>
</dbReference>
<dbReference type="InterPro" id="IPR028581">
    <property type="entry name" value="DeoC_typeI"/>
</dbReference>
<comment type="pathway">
    <text evidence="7">Carbohydrate degradation; 2-deoxy-D-ribose 1-phosphate degradation; D-glyceraldehyde 3-phosphate and acetaldehyde from 2-deoxy-alpha-D-ribose 1-phosphate: step 2/2.</text>
</comment>
<feature type="active site" description="Proton donor/acceptor" evidence="7">
    <location>
        <position position="91"/>
    </location>
</feature>
<comment type="similarity">
    <text evidence="1 7">Belongs to the DeoC/FbaB aldolase family. DeoC type 1 subfamily.</text>
</comment>
<evidence type="ECO:0000256" key="3">
    <source>
        <dbReference type="ARBA" id="ARBA00023239"/>
    </source>
</evidence>
<keyword evidence="4 7" id="KW-0704">Schiff base</keyword>
<dbReference type="InterPro" id="IPR013785">
    <property type="entry name" value="Aldolase_TIM"/>
</dbReference>